<dbReference type="AlphaFoldDB" id="A0A7W7SNG0"/>
<dbReference type="Pfam" id="PF11907">
    <property type="entry name" value="DUF3427"/>
    <property type="match status" value="1"/>
</dbReference>
<keyword evidence="3" id="KW-1185">Reference proteome</keyword>
<dbReference type="EMBL" id="JACHJW010000001">
    <property type="protein sequence ID" value="MBB4957861.1"/>
    <property type="molecule type" value="Genomic_DNA"/>
</dbReference>
<feature type="domain" description="DUF3427" evidence="1">
    <location>
        <begin position="165"/>
        <end position="309"/>
    </location>
</feature>
<sequence length="317" mass="35484">MLDNLKRALPSSNKRLVSELRQLGDVSLAEFLHETGLEIEDIYRRKILGGWAGLRRTAGLASTPAGPDDTTLSAAFGRMLHLDDLDRLDLLVRLAAGQRPAAGRLLHMLHFTLWGPAAPLVELDGHLARLWADPARCAELRQVAEVLRTRIHRITTPPSSDNVPLRIHARYSKNEACAAFGMTNPGALREGVKWIEAERADIFFVTLDKSEHHYSPTTRYQDRALTAELFQWESQSTTSAGSPTGRRYVEHAERGSTVHLFVRESKVAEGDLGVPPYLYAGPMTYERHTRDRPMRIIWRLDRPLPADVLHAARAIAA</sequence>
<organism evidence="2 3">
    <name type="scientific">Micromonospora polyrhachis</name>
    <dbReference type="NCBI Taxonomy" id="1282883"/>
    <lineage>
        <taxon>Bacteria</taxon>
        <taxon>Bacillati</taxon>
        <taxon>Actinomycetota</taxon>
        <taxon>Actinomycetes</taxon>
        <taxon>Micromonosporales</taxon>
        <taxon>Micromonosporaceae</taxon>
        <taxon>Micromonospora</taxon>
    </lineage>
</organism>
<reference evidence="2 3" key="1">
    <citation type="submission" date="2020-08" db="EMBL/GenBank/DDBJ databases">
        <title>Sequencing the genomes of 1000 actinobacteria strains.</title>
        <authorList>
            <person name="Klenk H.-P."/>
        </authorList>
    </citation>
    <scope>NUCLEOTIDE SEQUENCE [LARGE SCALE GENOMIC DNA]</scope>
    <source>
        <strain evidence="2 3">DSM 45886</strain>
    </source>
</reference>
<dbReference type="InterPro" id="IPR021835">
    <property type="entry name" value="DUF3427"/>
</dbReference>
<protein>
    <recommendedName>
        <fullName evidence="1">DUF3427 domain-containing protein</fullName>
    </recommendedName>
</protein>
<dbReference type="Proteomes" id="UP000578819">
    <property type="component" value="Unassembled WGS sequence"/>
</dbReference>
<evidence type="ECO:0000259" key="1">
    <source>
        <dbReference type="Pfam" id="PF11907"/>
    </source>
</evidence>
<evidence type="ECO:0000313" key="2">
    <source>
        <dbReference type="EMBL" id="MBB4957861.1"/>
    </source>
</evidence>
<proteinExistence type="predicted"/>
<dbReference type="RefSeq" id="WP_312882528.1">
    <property type="nucleotide sequence ID" value="NZ_JACHJW010000001.1"/>
</dbReference>
<evidence type="ECO:0000313" key="3">
    <source>
        <dbReference type="Proteomes" id="UP000578819"/>
    </source>
</evidence>
<gene>
    <name evidence="2" type="ORF">FHR38_001594</name>
</gene>
<name>A0A7W7SNG0_9ACTN</name>
<accession>A0A7W7SNG0</accession>
<comment type="caution">
    <text evidence="2">The sequence shown here is derived from an EMBL/GenBank/DDBJ whole genome shotgun (WGS) entry which is preliminary data.</text>
</comment>